<dbReference type="SMART" id="SM00450">
    <property type="entry name" value="RHOD"/>
    <property type="match status" value="1"/>
</dbReference>
<dbReference type="Gene3D" id="3.40.250.10">
    <property type="entry name" value="Rhodanese-like domain"/>
    <property type="match status" value="1"/>
</dbReference>
<evidence type="ECO:0000313" key="3">
    <source>
        <dbReference type="Proteomes" id="UP000321230"/>
    </source>
</evidence>
<evidence type="ECO:0000259" key="1">
    <source>
        <dbReference type="PROSITE" id="PS50206"/>
    </source>
</evidence>
<dbReference type="SUPFAM" id="SSF52821">
    <property type="entry name" value="Rhodanese/Cell cycle control phosphatase"/>
    <property type="match status" value="1"/>
</dbReference>
<evidence type="ECO:0000313" key="2">
    <source>
        <dbReference type="EMBL" id="GEK92479.1"/>
    </source>
</evidence>
<feature type="domain" description="Rhodanese" evidence="1">
    <location>
        <begin position="15"/>
        <end position="124"/>
    </location>
</feature>
<keyword evidence="3" id="KW-1185">Reference proteome</keyword>
<dbReference type="Proteomes" id="UP000321230">
    <property type="component" value="Unassembled WGS sequence"/>
</dbReference>
<dbReference type="OrthoDB" id="9815890at2"/>
<dbReference type="EMBL" id="BJUZ01000001">
    <property type="protein sequence ID" value="GEK92479.1"/>
    <property type="molecule type" value="Genomic_DNA"/>
</dbReference>
<accession>A0A511AWA2</accession>
<protein>
    <recommendedName>
        <fullName evidence="1">Rhodanese domain-containing protein</fullName>
    </recommendedName>
</protein>
<dbReference type="RefSeq" id="WP_146793236.1">
    <property type="nucleotide sequence ID" value="NZ_BARC01000005.1"/>
</dbReference>
<proteinExistence type="predicted"/>
<name>A0A511AWA2_9PROT</name>
<comment type="caution">
    <text evidence="2">The sequence shown here is derived from an EMBL/GenBank/DDBJ whole genome shotgun (WGS) entry which is preliminary data.</text>
</comment>
<reference evidence="2 3" key="1">
    <citation type="submission" date="2019-07" db="EMBL/GenBank/DDBJ databases">
        <title>Whole genome shotgun sequence of Gluconobacter wancherniae NBRC 103581.</title>
        <authorList>
            <person name="Hosoyama A."/>
            <person name="Uohara A."/>
            <person name="Ohji S."/>
            <person name="Ichikawa N."/>
        </authorList>
    </citation>
    <scope>NUCLEOTIDE SEQUENCE [LARGE SCALE GENOMIC DNA]</scope>
    <source>
        <strain evidence="2 3">NBRC 103581</strain>
    </source>
</reference>
<gene>
    <name evidence="2" type="ORF">GWA01_02490</name>
</gene>
<dbReference type="PROSITE" id="PS50206">
    <property type="entry name" value="RHODANESE_3"/>
    <property type="match status" value="1"/>
</dbReference>
<dbReference type="Pfam" id="PF00581">
    <property type="entry name" value="Rhodanese"/>
    <property type="match status" value="1"/>
</dbReference>
<dbReference type="AlphaFoldDB" id="A0A511AWA2"/>
<dbReference type="InterPro" id="IPR036873">
    <property type="entry name" value="Rhodanese-like_dom_sf"/>
</dbReference>
<sequence>MREVVAKQAWDILEKDPQSVLIDVRTPMEWAQIGLPELETIGRSAFCITWQPGMEETFLQALAAAAPEKNTKLLFLCRSGMRSYNAGVFAEAVGYEDVTNIVDGFEDKHGPGTGWRAGGLPCAYRPLSGS</sequence>
<organism evidence="2 3">
    <name type="scientific">Gluconobacter wancherniae NBRC 103581</name>
    <dbReference type="NCBI Taxonomy" id="656744"/>
    <lineage>
        <taxon>Bacteria</taxon>
        <taxon>Pseudomonadati</taxon>
        <taxon>Pseudomonadota</taxon>
        <taxon>Alphaproteobacteria</taxon>
        <taxon>Acetobacterales</taxon>
        <taxon>Acetobacteraceae</taxon>
        <taxon>Gluconobacter</taxon>
    </lineage>
</organism>
<dbReference type="InterPro" id="IPR001763">
    <property type="entry name" value="Rhodanese-like_dom"/>
</dbReference>